<feature type="domain" description="Thioredoxin" evidence="9">
    <location>
        <begin position="1"/>
        <end position="101"/>
    </location>
</feature>
<evidence type="ECO:0000256" key="6">
    <source>
        <dbReference type="ARBA" id="ARBA00023284"/>
    </source>
</evidence>
<gene>
    <name evidence="10" type="primary">trxA</name>
    <name evidence="10" type="ORF">O9H85_14800</name>
</gene>
<dbReference type="CDD" id="cd02947">
    <property type="entry name" value="TRX_family"/>
    <property type="match status" value="1"/>
</dbReference>
<keyword evidence="5" id="KW-1015">Disulfide bond</keyword>
<dbReference type="EMBL" id="JAQAGZ010000009">
    <property type="protein sequence ID" value="MCZ8513683.1"/>
    <property type="molecule type" value="Genomic_DNA"/>
</dbReference>
<dbReference type="PRINTS" id="PR00421">
    <property type="entry name" value="THIOREDOXIN"/>
</dbReference>
<sequence length="101" mass="11219">MTDQTFDQEVLHSNKPVLVDFFADWCGPCKMIAPVLTEVDKELGNDVIISKVNVDHNPMVSVKNGIMSIPTLKLFKNGKVVQTIVGLQSKSQLVNMIINHL</sequence>
<comment type="caution">
    <text evidence="10">The sequence shown here is derived from an EMBL/GenBank/DDBJ whole genome shotgun (WGS) entry which is preliminary data.</text>
</comment>
<dbReference type="Gene3D" id="3.40.30.10">
    <property type="entry name" value="Glutaredoxin"/>
    <property type="match status" value="1"/>
</dbReference>
<dbReference type="Proteomes" id="UP001527882">
    <property type="component" value="Unassembled WGS sequence"/>
</dbReference>
<reference evidence="10 11" key="1">
    <citation type="submission" date="2022-12" db="EMBL/GenBank/DDBJ databases">
        <title>Draft genome sequence of Paenibacillus sp. dW9.</title>
        <authorList>
            <person name="Choi E.-W."/>
            <person name="Kim D.-U."/>
        </authorList>
    </citation>
    <scope>NUCLEOTIDE SEQUENCE [LARGE SCALE GENOMIC DNA]</scope>
    <source>
        <strain evidence="11">dW9</strain>
    </source>
</reference>
<evidence type="ECO:0000256" key="8">
    <source>
        <dbReference type="PIRNR" id="PIRNR000077"/>
    </source>
</evidence>
<dbReference type="PROSITE" id="PS51352">
    <property type="entry name" value="THIOREDOXIN_2"/>
    <property type="match status" value="1"/>
</dbReference>
<dbReference type="InterPro" id="IPR013766">
    <property type="entry name" value="Thioredoxin_domain"/>
</dbReference>
<dbReference type="PIRSF" id="PIRSF000077">
    <property type="entry name" value="Thioredoxin"/>
    <property type="match status" value="1"/>
</dbReference>
<evidence type="ECO:0000256" key="2">
    <source>
        <dbReference type="ARBA" id="ARBA00020570"/>
    </source>
</evidence>
<accession>A0ABT4Q9X4</accession>
<keyword evidence="3" id="KW-0813">Transport</keyword>
<name>A0ABT4Q9X4_9BACL</name>
<dbReference type="PANTHER" id="PTHR45663">
    <property type="entry name" value="GEO12009P1"/>
    <property type="match status" value="1"/>
</dbReference>
<proteinExistence type="inferred from homology"/>
<keyword evidence="4" id="KW-0249">Electron transport</keyword>
<organism evidence="10 11">
    <name type="scientific">Paenibacillus gyeongsangnamensis</name>
    <dbReference type="NCBI Taxonomy" id="3388067"/>
    <lineage>
        <taxon>Bacteria</taxon>
        <taxon>Bacillati</taxon>
        <taxon>Bacillota</taxon>
        <taxon>Bacilli</taxon>
        <taxon>Bacillales</taxon>
        <taxon>Paenibacillaceae</taxon>
        <taxon>Paenibacillus</taxon>
    </lineage>
</organism>
<keyword evidence="6" id="KW-0676">Redox-active center</keyword>
<dbReference type="InterPro" id="IPR036249">
    <property type="entry name" value="Thioredoxin-like_sf"/>
</dbReference>
<evidence type="ECO:0000256" key="3">
    <source>
        <dbReference type="ARBA" id="ARBA00022448"/>
    </source>
</evidence>
<evidence type="ECO:0000313" key="10">
    <source>
        <dbReference type="EMBL" id="MCZ8513683.1"/>
    </source>
</evidence>
<evidence type="ECO:0000256" key="7">
    <source>
        <dbReference type="NCBIfam" id="TIGR01068"/>
    </source>
</evidence>
<dbReference type="SUPFAM" id="SSF52833">
    <property type="entry name" value="Thioredoxin-like"/>
    <property type="match status" value="1"/>
</dbReference>
<evidence type="ECO:0000256" key="5">
    <source>
        <dbReference type="ARBA" id="ARBA00023157"/>
    </source>
</evidence>
<comment type="similarity">
    <text evidence="1 8">Belongs to the thioredoxin family.</text>
</comment>
<evidence type="ECO:0000313" key="11">
    <source>
        <dbReference type="Proteomes" id="UP001527882"/>
    </source>
</evidence>
<evidence type="ECO:0000259" key="9">
    <source>
        <dbReference type="PROSITE" id="PS51352"/>
    </source>
</evidence>
<dbReference type="InterPro" id="IPR017937">
    <property type="entry name" value="Thioredoxin_CS"/>
</dbReference>
<dbReference type="PANTHER" id="PTHR45663:SF11">
    <property type="entry name" value="GEO12009P1"/>
    <property type="match status" value="1"/>
</dbReference>
<dbReference type="RefSeq" id="WP_269882207.1">
    <property type="nucleotide sequence ID" value="NZ_JAQAGZ010000009.1"/>
</dbReference>
<dbReference type="NCBIfam" id="TIGR01068">
    <property type="entry name" value="thioredoxin"/>
    <property type="match status" value="1"/>
</dbReference>
<dbReference type="Pfam" id="PF00085">
    <property type="entry name" value="Thioredoxin"/>
    <property type="match status" value="1"/>
</dbReference>
<protein>
    <recommendedName>
        <fullName evidence="2 7">Thioredoxin</fullName>
    </recommendedName>
</protein>
<dbReference type="InterPro" id="IPR005746">
    <property type="entry name" value="Thioredoxin"/>
</dbReference>
<evidence type="ECO:0000256" key="1">
    <source>
        <dbReference type="ARBA" id="ARBA00008987"/>
    </source>
</evidence>
<keyword evidence="11" id="KW-1185">Reference proteome</keyword>
<dbReference type="PROSITE" id="PS00194">
    <property type="entry name" value="THIOREDOXIN_1"/>
    <property type="match status" value="1"/>
</dbReference>
<evidence type="ECO:0000256" key="4">
    <source>
        <dbReference type="ARBA" id="ARBA00022982"/>
    </source>
</evidence>